<evidence type="ECO:0000256" key="6">
    <source>
        <dbReference type="ARBA" id="ARBA00022454"/>
    </source>
</evidence>
<keyword evidence="13" id="KW-0206">Cytoskeleton</keyword>
<evidence type="ECO:0000256" key="4">
    <source>
        <dbReference type="ARBA" id="ARBA00005501"/>
    </source>
</evidence>
<gene>
    <name evidence="19" type="ORF">RHOBADRAFT_52679</name>
</gene>
<accession>A0A194S4W9</accession>
<dbReference type="PANTHER" id="PTHR28036">
    <property type="entry name" value="DASH COMPLEX SUBUNIT DAD2"/>
    <property type="match status" value="1"/>
</dbReference>
<dbReference type="AlphaFoldDB" id="A0A194S4W9"/>
<dbReference type="InterPro" id="IPR013963">
    <property type="entry name" value="DASH_Dad2"/>
</dbReference>
<keyword evidence="20" id="KW-1185">Reference proteome</keyword>
<comment type="similarity">
    <text evidence="4">Belongs to the DASH complex DAD2 family.</text>
</comment>
<reference evidence="19 20" key="1">
    <citation type="journal article" date="2015" name="Front. Microbiol.">
        <title>Genome sequence of the plant growth promoting endophytic yeast Rhodotorula graminis WP1.</title>
        <authorList>
            <person name="Firrincieli A."/>
            <person name="Otillar R."/>
            <person name="Salamov A."/>
            <person name="Schmutz J."/>
            <person name="Khan Z."/>
            <person name="Redman R.S."/>
            <person name="Fleck N.D."/>
            <person name="Lindquist E."/>
            <person name="Grigoriev I.V."/>
            <person name="Doty S.L."/>
        </authorList>
    </citation>
    <scope>NUCLEOTIDE SEQUENCE [LARGE SCALE GENOMIC DNA]</scope>
    <source>
        <strain evidence="19 20">WP1</strain>
    </source>
</reference>
<dbReference type="Proteomes" id="UP000053890">
    <property type="component" value="Unassembled WGS sequence"/>
</dbReference>
<keyword evidence="10" id="KW-0498">Mitosis</keyword>
<dbReference type="PANTHER" id="PTHR28036:SF1">
    <property type="entry name" value="DASH COMPLEX SUBUNIT DAD2"/>
    <property type="match status" value="1"/>
</dbReference>
<evidence type="ECO:0000256" key="14">
    <source>
        <dbReference type="ARBA" id="ARBA00023242"/>
    </source>
</evidence>
<evidence type="ECO:0000256" key="16">
    <source>
        <dbReference type="ARBA" id="ARBA00023328"/>
    </source>
</evidence>
<keyword evidence="11" id="KW-0159">Chromosome partition</keyword>
<dbReference type="RefSeq" id="XP_018271681.1">
    <property type="nucleotide sequence ID" value="XM_018416454.1"/>
</dbReference>
<evidence type="ECO:0000256" key="2">
    <source>
        <dbReference type="ARBA" id="ARBA00004186"/>
    </source>
</evidence>
<keyword evidence="8" id="KW-0132">Cell division</keyword>
<keyword evidence="15" id="KW-0131">Cell cycle</keyword>
<keyword evidence="9" id="KW-0493">Microtubule</keyword>
<dbReference type="GO" id="GO:0008608">
    <property type="term" value="P:attachment of spindle microtubules to kinetochore"/>
    <property type="evidence" value="ECO:0007669"/>
    <property type="project" value="TreeGrafter"/>
</dbReference>
<dbReference type="OrthoDB" id="3230169at2759"/>
<dbReference type="GO" id="GO:0000278">
    <property type="term" value="P:mitotic cell cycle"/>
    <property type="evidence" value="ECO:0007669"/>
    <property type="project" value="InterPro"/>
</dbReference>
<keyword evidence="12" id="KW-0995">Kinetochore</keyword>
<keyword evidence="16" id="KW-0137">Centromere</keyword>
<dbReference type="GO" id="GO:0051301">
    <property type="term" value="P:cell division"/>
    <property type="evidence" value="ECO:0007669"/>
    <property type="project" value="UniProtKB-KW"/>
</dbReference>
<evidence type="ECO:0000256" key="1">
    <source>
        <dbReference type="ARBA" id="ARBA00004123"/>
    </source>
</evidence>
<evidence type="ECO:0000256" key="11">
    <source>
        <dbReference type="ARBA" id="ARBA00022829"/>
    </source>
</evidence>
<sequence>MSYRQSMYPGGAAANLAPSNASLASSAQTPAHSRLLDKQREFTAFSHICNHAAQLATFLDEYATRCDTLVGGSEAVGDVVEHWQNVFRATGLAIASIAEQRAAVPPPPDAPEGYVPALGPDALPAKLVRIPVRNDADHDGGSQPPASGEGSGAATPVQA</sequence>
<feature type="region of interest" description="Disordered" evidence="18">
    <location>
        <begin position="130"/>
        <end position="159"/>
    </location>
</feature>
<keyword evidence="6" id="KW-0158">Chromosome</keyword>
<evidence type="ECO:0000313" key="19">
    <source>
        <dbReference type="EMBL" id="KPV75632.1"/>
    </source>
</evidence>
<dbReference type="GeneID" id="28976902"/>
<evidence type="ECO:0000256" key="9">
    <source>
        <dbReference type="ARBA" id="ARBA00022701"/>
    </source>
</evidence>
<keyword evidence="14" id="KW-0539">Nucleus</keyword>
<name>A0A194S4W9_RHOGW</name>
<evidence type="ECO:0000256" key="15">
    <source>
        <dbReference type="ARBA" id="ARBA00023306"/>
    </source>
</evidence>
<evidence type="ECO:0000256" key="12">
    <source>
        <dbReference type="ARBA" id="ARBA00022838"/>
    </source>
</evidence>
<evidence type="ECO:0000256" key="8">
    <source>
        <dbReference type="ARBA" id="ARBA00022618"/>
    </source>
</evidence>
<organism evidence="19 20">
    <name type="scientific">Rhodotorula graminis (strain WP1)</name>
    <dbReference type="NCBI Taxonomy" id="578459"/>
    <lineage>
        <taxon>Eukaryota</taxon>
        <taxon>Fungi</taxon>
        <taxon>Dikarya</taxon>
        <taxon>Basidiomycota</taxon>
        <taxon>Pucciniomycotina</taxon>
        <taxon>Microbotryomycetes</taxon>
        <taxon>Sporidiobolales</taxon>
        <taxon>Sporidiobolaceae</taxon>
        <taxon>Rhodotorula</taxon>
    </lineage>
</organism>
<protein>
    <recommendedName>
        <fullName evidence="5">DASH complex subunit DAD2</fullName>
    </recommendedName>
    <alternativeName>
        <fullName evidence="17">Outer kinetochore protein DAD2</fullName>
    </alternativeName>
</protein>
<evidence type="ECO:0000256" key="13">
    <source>
        <dbReference type="ARBA" id="ARBA00023212"/>
    </source>
</evidence>
<keyword evidence="7" id="KW-0963">Cytoplasm</keyword>
<dbReference type="GO" id="GO:1990023">
    <property type="term" value="C:mitotic spindle midzone"/>
    <property type="evidence" value="ECO:0007669"/>
    <property type="project" value="TreeGrafter"/>
</dbReference>
<dbReference type="EMBL" id="KQ474077">
    <property type="protein sequence ID" value="KPV75632.1"/>
    <property type="molecule type" value="Genomic_DNA"/>
</dbReference>
<dbReference type="GO" id="GO:0005874">
    <property type="term" value="C:microtubule"/>
    <property type="evidence" value="ECO:0007669"/>
    <property type="project" value="UniProtKB-KW"/>
</dbReference>
<comment type="subcellular location">
    <subcellularLocation>
        <location evidence="3">Chromosome</location>
        <location evidence="3">Centromere</location>
        <location evidence="3">Kinetochore</location>
    </subcellularLocation>
    <subcellularLocation>
        <location evidence="2">Cytoplasm</location>
        <location evidence="2">Cytoskeleton</location>
        <location evidence="2">Spindle</location>
    </subcellularLocation>
    <subcellularLocation>
        <location evidence="1">Nucleus</location>
    </subcellularLocation>
</comment>
<evidence type="ECO:0000256" key="18">
    <source>
        <dbReference type="SAM" id="MobiDB-lite"/>
    </source>
</evidence>
<evidence type="ECO:0000256" key="17">
    <source>
        <dbReference type="ARBA" id="ARBA00030568"/>
    </source>
</evidence>
<dbReference type="Pfam" id="PF08654">
    <property type="entry name" value="DASH_Dad2"/>
    <property type="match status" value="1"/>
</dbReference>
<evidence type="ECO:0000313" key="20">
    <source>
        <dbReference type="Proteomes" id="UP000053890"/>
    </source>
</evidence>
<proteinExistence type="inferred from homology"/>
<evidence type="ECO:0000256" key="5">
    <source>
        <dbReference type="ARBA" id="ARBA00020260"/>
    </source>
</evidence>
<dbReference type="OMA" id="DVVEHWQ"/>
<evidence type="ECO:0000256" key="10">
    <source>
        <dbReference type="ARBA" id="ARBA00022776"/>
    </source>
</evidence>
<evidence type="ECO:0000256" key="3">
    <source>
        <dbReference type="ARBA" id="ARBA00004629"/>
    </source>
</evidence>
<dbReference type="GO" id="GO:0044732">
    <property type="term" value="C:mitotic spindle pole body"/>
    <property type="evidence" value="ECO:0007669"/>
    <property type="project" value="TreeGrafter"/>
</dbReference>
<evidence type="ECO:0000256" key="7">
    <source>
        <dbReference type="ARBA" id="ARBA00022490"/>
    </source>
</evidence>
<dbReference type="GO" id="GO:0042729">
    <property type="term" value="C:DASH complex"/>
    <property type="evidence" value="ECO:0007669"/>
    <property type="project" value="InterPro"/>
</dbReference>